<dbReference type="Gene3D" id="1.20.5.1930">
    <property type="match status" value="1"/>
</dbReference>
<evidence type="ECO:0000256" key="5">
    <source>
        <dbReference type="SAM" id="Phobius"/>
    </source>
</evidence>
<evidence type="ECO:0000256" key="4">
    <source>
        <dbReference type="SAM" id="MobiDB-lite"/>
    </source>
</evidence>
<dbReference type="InterPro" id="IPR036890">
    <property type="entry name" value="HATPase_C_sf"/>
</dbReference>
<dbReference type="CDD" id="cd16917">
    <property type="entry name" value="HATPase_UhpB-NarQ-NarX-like"/>
    <property type="match status" value="1"/>
</dbReference>
<dbReference type="GO" id="GO:0016020">
    <property type="term" value="C:membrane"/>
    <property type="evidence" value="ECO:0007669"/>
    <property type="project" value="InterPro"/>
</dbReference>
<keyword evidence="9" id="KW-1185">Reference proteome</keyword>
<dbReference type="KEGG" id="dko:I596_3192"/>
<dbReference type="Pfam" id="PF02518">
    <property type="entry name" value="HATPase_c"/>
    <property type="match status" value="1"/>
</dbReference>
<feature type="transmembrane region" description="Helical" evidence="5">
    <location>
        <begin position="155"/>
        <end position="175"/>
    </location>
</feature>
<dbReference type="PANTHER" id="PTHR24421:SF63">
    <property type="entry name" value="SENSOR HISTIDINE KINASE DESK"/>
    <property type="match status" value="1"/>
</dbReference>
<keyword evidence="3" id="KW-0902">Two-component regulatory system</keyword>
<dbReference type="PANTHER" id="PTHR24421">
    <property type="entry name" value="NITRATE/NITRITE SENSOR PROTEIN NARX-RELATED"/>
    <property type="match status" value="1"/>
</dbReference>
<evidence type="ECO:0000256" key="2">
    <source>
        <dbReference type="ARBA" id="ARBA00022777"/>
    </source>
</evidence>
<keyword evidence="1" id="KW-0808">Transferase</keyword>
<dbReference type="GO" id="GO:0005524">
    <property type="term" value="F:ATP binding"/>
    <property type="evidence" value="ECO:0007669"/>
    <property type="project" value="UniProtKB-KW"/>
</dbReference>
<dbReference type="GO" id="GO:0000155">
    <property type="term" value="F:phosphorelay sensor kinase activity"/>
    <property type="evidence" value="ECO:0007669"/>
    <property type="project" value="InterPro"/>
</dbReference>
<evidence type="ECO:0000313" key="8">
    <source>
        <dbReference type="EMBL" id="ANB19182.1"/>
    </source>
</evidence>
<feature type="transmembrane region" description="Helical" evidence="5">
    <location>
        <begin position="133"/>
        <end position="149"/>
    </location>
</feature>
<dbReference type="Gene3D" id="3.30.565.10">
    <property type="entry name" value="Histidine kinase-like ATPase, C-terminal domain"/>
    <property type="match status" value="1"/>
</dbReference>
<evidence type="ECO:0000256" key="3">
    <source>
        <dbReference type="ARBA" id="ARBA00023012"/>
    </source>
</evidence>
<dbReference type="STRING" id="1300342.I596_3192"/>
<accession>A0A167H6K8</accession>
<reference evidence="8 9" key="1">
    <citation type="submission" date="2016-04" db="EMBL/GenBank/DDBJ databases">
        <title>Complete genome sequence of Dokdonella koreensis DS-123T.</title>
        <authorList>
            <person name="Kim J.F."/>
            <person name="Lee H."/>
            <person name="Kwak M.-J."/>
        </authorList>
    </citation>
    <scope>NUCLEOTIDE SEQUENCE [LARGE SCALE GENOMIC DNA]</scope>
    <source>
        <strain evidence="8 9">DS-123</strain>
    </source>
</reference>
<keyword evidence="5" id="KW-0812">Transmembrane</keyword>
<dbReference type="Pfam" id="PF07730">
    <property type="entry name" value="HisKA_3"/>
    <property type="match status" value="1"/>
</dbReference>
<feature type="region of interest" description="Disordered" evidence="4">
    <location>
        <begin position="379"/>
        <end position="400"/>
    </location>
</feature>
<dbReference type="EMBL" id="CP015249">
    <property type="protein sequence ID" value="ANB19182.1"/>
    <property type="molecule type" value="Genomic_DNA"/>
</dbReference>
<dbReference type="SUPFAM" id="SSF55874">
    <property type="entry name" value="ATPase domain of HSP90 chaperone/DNA topoisomerase II/histidine kinase"/>
    <property type="match status" value="1"/>
</dbReference>
<dbReference type="AlphaFoldDB" id="A0A167H6K8"/>
<sequence length="400" mass="43621">MPLTMRTFQARLLRLRQWLVPDELGLGWAPLYMLGYLVFLFLPAIFNFLGTRELLWFGMENGQLLATLASVVVFLPIYFLSYRVRSAAAEGACLLAIAGLGYALLPFNSFANTYVIYAVAIAATIDGALRYKLAWMIGVFAVFLLQVIALNYPLFVFAITLLVGVAAFFSNHFYVENRRKGAELKLSHDEVRRLAALAERERIGRDLHDLLGHTLSLVALKSELAGKLLDRDVAAARREIDEVMRVARDALSQVRRAVTGIRAAGLAAELASAKLLLESGGVAFRYALADVALTPELETVLALGVREAVTNIQRHARALRAEVALEQRHGRVLLRIGDDGRGSAIVPGNGLTGMRERIEALGGDLRIDSAPGRGTRVEIELPLPEPSSPAPAAASRPIAS</sequence>
<evidence type="ECO:0000256" key="1">
    <source>
        <dbReference type="ARBA" id="ARBA00022679"/>
    </source>
</evidence>
<evidence type="ECO:0000259" key="6">
    <source>
        <dbReference type="Pfam" id="PF02518"/>
    </source>
</evidence>
<feature type="transmembrane region" description="Helical" evidence="5">
    <location>
        <begin position="62"/>
        <end position="80"/>
    </location>
</feature>
<keyword evidence="8" id="KW-0067">ATP-binding</keyword>
<dbReference type="InterPro" id="IPR050482">
    <property type="entry name" value="Sensor_HK_TwoCompSys"/>
</dbReference>
<dbReference type="InterPro" id="IPR003594">
    <property type="entry name" value="HATPase_dom"/>
</dbReference>
<evidence type="ECO:0000259" key="7">
    <source>
        <dbReference type="Pfam" id="PF07730"/>
    </source>
</evidence>
<keyword evidence="2 8" id="KW-0418">Kinase</keyword>
<dbReference type="Proteomes" id="UP000076830">
    <property type="component" value="Chromosome"/>
</dbReference>
<keyword evidence="5" id="KW-0472">Membrane</keyword>
<feature type="compositionally biased region" description="Low complexity" evidence="4">
    <location>
        <begin position="390"/>
        <end position="400"/>
    </location>
</feature>
<feature type="transmembrane region" description="Helical" evidence="5">
    <location>
        <begin position="87"/>
        <end position="105"/>
    </location>
</feature>
<dbReference type="GO" id="GO:0046983">
    <property type="term" value="F:protein dimerization activity"/>
    <property type="evidence" value="ECO:0007669"/>
    <property type="project" value="InterPro"/>
</dbReference>
<organism evidence="8 9">
    <name type="scientific">Dokdonella koreensis DS-123</name>
    <dbReference type="NCBI Taxonomy" id="1300342"/>
    <lineage>
        <taxon>Bacteria</taxon>
        <taxon>Pseudomonadati</taxon>
        <taxon>Pseudomonadota</taxon>
        <taxon>Gammaproteobacteria</taxon>
        <taxon>Lysobacterales</taxon>
        <taxon>Rhodanobacteraceae</taxon>
        <taxon>Dokdonella</taxon>
    </lineage>
</organism>
<evidence type="ECO:0000313" key="9">
    <source>
        <dbReference type="Proteomes" id="UP000076830"/>
    </source>
</evidence>
<feature type="domain" description="Histidine kinase/HSP90-like ATPase" evidence="6">
    <location>
        <begin position="301"/>
        <end position="384"/>
    </location>
</feature>
<dbReference type="InterPro" id="IPR011712">
    <property type="entry name" value="Sig_transdc_His_kin_sub3_dim/P"/>
</dbReference>
<proteinExistence type="predicted"/>
<keyword evidence="8" id="KW-0547">Nucleotide-binding</keyword>
<dbReference type="PATRIC" id="fig|1300342.3.peg.3119"/>
<feature type="domain" description="Signal transduction histidine kinase subgroup 3 dimerisation and phosphoacceptor" evidence="7">
    <location>
        <begin position="199"/>
        <end position="265"/>
    </location>
</feature>
<gene>
    <name evidence="8" type="ORF">I596_3192</name>
</gene>
<keyword evidence="5" id="KW-1133">Transmembrane helix</keyword>
<feature type="transmembrane region" description="Helical" evidence="5">
    <location>
        <begin position="24"/>
        <end position="50"/>
    </location>
</feature>
<protein>
    <submittedName>
        <fullName evidence="8">Two-component system sensor kinase, ATP-binding region</fullName>
    </submittedName>
</protein>
<name>A0A167H6K8_9GAMM</name>